<dbReference type="GO" id="GO:0016491">
    <property type="term" value="F:oxidoreductase activity"/>
    <property type="evidence" value="ECO:0007669"/>
    <property type="project" value="UniProtKB-KW"/>
</dbReference>
<keyword evidence="2" id="KW-0521">NADP</keyword>
<evidence type="ECO:0000313" key="4">
    <source>
        <dbReference type="EMBL" id="KAK0750900.1"/>
    </source>
</evidence>
<dbReference type="EMBL" id="JAUKUD010000002">
    <property type="protein sequence ID" value="KAK0750900.1"/>
    <property type="molecule type" value="Genomic_DNA"/>
</dbReference>
<evidence type="ECO:0000256" key="1">
    <source>
        <dbReference type="ARBA" id="ARBA00006484"/>
    </source>
</evidence>
<accession>A0AA40K9K2</accession>
<comment type="similarity">
    <text evidence="1">Belongs to the short-chain dehydrogenases/reductases (SDR) family.</text>
</comment>
<dbReference type="PANTHER" id="PTHR43544:SF7">
    <property type="entry name" value="NADB-LER2"/>
    <property type="match status" value="1"/>
</dbReference>
<evidence type="ECO:0000256" key="2">
    <source>
        <dbReference type="ARBA" id="ARBA00022857"/>
    </source>
</evidence>
<sequence>PSSTFLPLLLDDARPAIASATLAARLAAEHDITRLDVVVANAGASSGFRDVLELQDVEGELVHDFVANAVGPVKLFRGVWPLLKEGGERKFVLVSSVMGSIGGLGEEMLPGLACKAAANFFARKLGLGFKGEGLLVGVVHPGWVKTPMGQAVADAVNMKEPTMTVEESAAKVVERIDALTAETSAKFLSYDGRELSW</sequence>
<dbReference type="AlphaFoldDB" id="A0AA40K9K2"/>
<dbReference type="Gene3D" id="3.40.50.720">
    <property type="entry name" value="NAD(P)-binding Rossmann-like Domain"/>
    <property type="match status" value="1"/>
</dbReference>
<evidence type="ECO:0008006" key="6">
    <source>
        <dbReference type="Google" id="ProtNLM"/>
    </source>
</evidence>
<dbReference type="PRINTS" id="PR00081">
    <property type="entry name" value="GDHRDH"/>
</dbReference>
<dbReference type="GO" id="GO:0005737">
    <property type="term" value="C:cytoplasm"/>
    <property type="evidence" value="ECO:0007669"/>
    <property type="project" value="TreeGrafter"/>
</dbReference>
<keyword evidence="5" id="KW-1185">Reference proteome</keyword>
<protein>
    <recommendedName>
        <fullName evidence="6">Aflatoxin biosynthesis ketoreductase nor-1</fullName>
    </recommendedName>
</protein>
<dbReference type="PANTHER" id="PTHR43544">
    <property type="entry name" value="SHORT-CHAIN DEHYDROGENASE/REDUCTASE"/>
    <property type="match status" value="1"/>
</dbReference>
<dbReference type="InterPro" id="IPR002347">
    <property type="entry name" value="SDR_fam"/>
</dbReference>
<dbReference type="Proteomes" id="UP001172155">
    <property type="component" value="Unassembled WGS sequence"/>
</dbReference>
<organism evidence="4 5">
    <name type="scientific">Schizothecium vesticola</name>
    <dbReference type="NCBI Taxonomy" id="314040"/>
    <lineage>
        <taxon>Eukaryota</taxon>
        <taxon>Fungi</taxon>
        <taxon>Dikarya</taxon>
        <taxon>Ascomycota</taxon>
        <taxon>Pezizomycotina</taxon>
        <taxon>Sordariomycetes</taxon>
        <taxon>Sordariomycetidae</taxon>
        <taxon>Sordariales</taxon>
        <taxon>Schizotheciaceae</taxon>
        <taxon>Schizothecium</taxon>
    </lineage>
</organism>
<dbReference type="SUPFAM" id="SSF51735">
    <property type="entry name" value="NAD(P)-binding Rossmann-fold domains"/>
    <property type="match status" value="1"/>
</dbReference>
<evidence type="ECO:0000313" key="5">
    <source>
        <dbReference type="Proteomes" id="UP001172155"/>
    </source>
</evidence>
<feature type="non-terminal residue" evidence="4">
    <location>
        <position position="197"/>
    </location>
</feature>
<name>A0AA40K9K2_9PEZI</name>
<keyword evidence="3" id="KW-0560">Oxidoreductase</keyword>
<dbReference type="InterPro" id="IPR036291">
    <property type="entry name" value="NAD(P)-bd_dom_sf"/>
</dbReference>
<dbReference type="InterPro" id="IPR051468">
    <property type="entry name" value="Fungal_SecMetab_SDRs"/>
</dbReference>
<proteinExistence type="inferred from homology"/>
<evidence type="ECO:0000256" key="3">
    <source>
        <dbReference type="ARBA" id="ARBA00023002"/>
    </source>
</evidence>
<gene>
    <name evidence="4" type="ORF">B0T18DRAFT_319519</name>
</gene>
<comment type="caution">
    <text evidence="4">The sequence shown here is derived from an EMBL/GenBank/DDBJ whole genome shotgun (WGS) entry which is preliminary data.</text>
</comment>
<dbReference type="Pfam" id="PF00106">
    <property type="entry name" value="adh_short"/>
    <property type="match status" value="1"/>
</dbReference>
<reference evidence="4" key="1">
    <citation type="submission" date="2023-06" db="EMBL/GenBank/DDBJ databases">
        <title>Genome-scale phylogeny and comparative genomics of the fungal order Sordariales.</title>
        <authorList>
            <consortium name="Lawrence Berkeley National Laboratory"/>
            <person name="Hensen N."/>
            <person name="Bonometti L."/>
            <person name="Westerberg I."/>
            <person name="Brannstrom I.O."/>
            <person name="Guillou S."/>
            <person name="Cros-Aarteil S."/>
            <person name="Calhoun S."/>
            <person name="Haridas S."/>
            <person name="Kuo A."/>
            <person name="Mondo S."/>
            <person name="Pangilinan J."/>
            <person name="Riley R."/>
            <person name="LaButti K."/>
            <person name="Andreopoulos B."/>
            <person name="Lipzen A."/>
            <person name="Chen C."/>
            <person name="Yanf M."/>
            <person name="Daum C."/>
            <person name="Ng V."/>
            <person name="Clum A."/>
            <person name="Steindorff A."/>
            <person name="Ohm R."/>
            <person name="Martin F."/>
            <person name="Silar P."/>
            <person name="Natvig D."/>
            <person name="Lalanne C."/>
            <person name="Gautier V."/>
            <person name="Ament-velasquez S.L."/>
            <person name="Kruys A."/>
            <person name="Hutchinson M.I."/>
            <person name="Powell A.J."/>
            <person name="Barry K."/>
            <person name="Miller A.N."/>
            <person name="Grigoriev I.V."/>
            <person name="Debuchy R."/>
            <person name="Gladieux P."/>
            <person name="Thoren M.H."/>
            <person name="Johannesson H."/>
        </authorList>
    </citation>
    <scope>NUCLEOTIDE SEQUENCE</scope>
    <source>
        <strain evidence="4">SMH3187-1</strain>
    </source>
</reference>